<dbReference type="SUPFAM" id="SSF48726">
    <property type="entry name" value="Immunoglobulin"/>
    <property type="match status" value="2"/>
</dbReference>
<keyword evidence="9" id="KW-0325">Glycoprotein</keyword>
<evidence type="ECO:0000256" key="4">
    <source>
        <dbReference type="ARBA" id="ARBA00022734"/>
    </source>
</evidence>
<evidence type="ECO:0000256" key="5">
    <source>
        <dbReference type="ARBA" id="ARBA00022889"/>
    </source>
</evidence>
<dbReference type="AlphaFoldDB" id="A0A6P6DKY5"/>
<dbReference type="Proteomes" id="UP000515203">
    <property type="component" value="Unplaced"/>
</dbReference>
<evidence type="ECO:0000256" key="12">
    <source>
        <dbReference type="SAM" id="MobiDB-lite"/>
    </source>
</evidence>
<protein>
    <submittedName>
        <fullName evidence="17">Myeloid cell surface antigen CD33-like isoform X1</fullName>
    </submittedName>
</protein>
<name>A0A6P6DKY5_OCTDE</name>
<evidence type="ECO:0000256" key="2">
    <source>
        <dbReference type="ARBA" id="ARBA00022692"/>
    </source>
</evidence>
<dbReference type="PROSITE" id="PS50835">
    <property type="entry name" value="IG_LIKE"/>
    <property type="match status" value="2"/>
</dbReference>
<keyword evidence="2 13" id="KW-0812">Transmembrane</keyword>
<evidence type="ECO:0000259" key="15">
    <source>
        <dbReference type="PROSITE" id="PS50835"/>
    </source>
</evidence>
<dbReference type="RefSeq" id="XP_023560636.1">
    <property type="nucleotide sequence ID" value="XM_023704868.1"/>
</dbReference>
<keyword evidence="10" id="KW-0393">Immunoglobulin domain</keyword>
<sequence length="327" mass="35229">MLLPLLLLLWMQGEGQWGLGRAERRLPSRCSLDSLSYRLEVPKSVSVQEGQCVLVPCKNPDSRVNSMTVPSYWFEEGADISHDSPVATNDPQRQVQDRTQGRFRLFLKTQPKNCSLHIRDAQKGDSGSYFFRVDSGSVQWSYCADLVSVNVTALTHTPDILIPGTLMPGRPSNLTCSVPWACKQGTPPIFSWRSAALTTLGPRTSHSSVLTLSPRPQDHGTNLTCQVMFPAVGVSVEQTVLLNVSGNHKTKAISGVVQGAIGGAGVTALLAVCLCAIFFIVKTFKKKAPTTAGDTKHGEAATKPGSLGQVNLPNSVHHPSSGSHLFS</sequence>
<gene>
    <name evidence="17" type="primary">LOC105744008</name>
</gene>
<dbReference type="GO" id="GO:0048029">
    <property type="term" value="F:monosaccharide binding"/>
    <property type="evidence" value="ECO:0007669"/>
    <property type="project" value="UniProtKB-ARBA"/>
</dbReference>
<organism evidence="16 17">
    <name type="scientific">Octodon degus</name>
    <name type="common">Degu</name>
    <name type="synonym">Sciurus degus</name>
    <dbReference type="NCBI Taxonomy" id="10160"/>
    <lineage>
        <taxon>Eukaryota</taxon>
        <taxon>Metazoa</taxon>
        <taxon>Chordata</taxon>
        <taxon>Craniata</taxon>
        <taxon>Vertebrata</taxon>
        <taxon>Euteleostomi</taxon>
        <taxon>Mammalia</taxon>
        <taxon>Eutheria</taxon>
        <taxon>Euarchontoglires</taxon>
        <taxon>Glires</taxon>
        <taxon>Rodentia</taxon>
        <taxon>Hystricomorpha</taxon>
        <taxon>Octodontidae</taxon>
        <taxon>Octodon</taxon>
    </lineage>
</organism>
<comment type="similarity">
    <text evidence="11">Belongs to the immunoglobulin superfamily. SIGLEC (sialic acid binding Ig-like lectin) family.</text>
</comment>
<dbReference type="PANTHER" id="PTHR12035">
    <property type="entry name" value="SIALIC ACID BINDING IMMUNOGLOBULIN-LIKE LECTIN"/>
    <property type="match status" value="1"/>
</dbReference>
<keyword evidence="7 13" id="KW-0472">Membrane</keyword>
<dbReference type="Pfam" id="PF07686">
    <property type="entry name" value="V-set"/>
    <property type="match status" value="1"/>
</dbReference>
<feature type="chain" id="PRO_5027818513" evidence="14">
    <location>
        <begin position="16"/>
        <end position="327"/>
    </location>
</feature>
<dbReference type="Pfam" id="PF00047">
    <property type="entry name" value="ig"/>
    <property type="match status" value="1"/>
</dbReference>
<dbReference type="SMART" id="SM00409">
    <property type="entry name" value="IG"/>
    <property type="match status" value="2"/>
</dbReference>
<dbReference type="GO" id="GO:0007155">
    <property type="term" value="P:cell adhesion"/>
    <property type="evidence" value="ECO:0007669"/>
    <property type="project" value="UniProtKB-KW"/>
</dbReference>
<dbReference type="PANTHER" id="PTHR12035:SF136">
    <property type="entry name" value="MYELOID CELL SURFACE ANTIGEN CD33"/>
    <property type="match status" value="1"/>
</dbReference>
<evidence type="ECO:0000256" key="13">
    <source>
        <dbReference type="SAM" id="Phobius"/>
    </source>
</evidence>
<dbReference type="InterPro" id="IPR013783">
    <property type="entry name" value="Ig-like_fold"/>
</dbReference>
<keyword evidence="4" id="KW-0430">Lectin</keyword>
<evidence type="ECO:0000256" key="6">
    <source>
        <dbReference type="ARBA" id="ARBA00022989"/>
    </source>
</evidence>
<feature type="region of interest" description="Disordered" evidence="12">
    <location>
        <begin position="289"/>
        <end position="327"/>
    </location>
</feature>
<evidence type="ECO:0000313" key="17">
    <source>
        <dbReference type="RefSeq" id="XP_023560636.1"/>
    </source>
</evidence>
<keyword evidence="3 14" id="KW-0732">Signal</keyword>
<evidence type="ECO:0000256" key="8">
    <source>
        <dbReference type="ARBA" id="ARBA00023157"/>
    </source>
</evidence>
<feature type="transmembrane region" description="Helical" evidence="13">
    <location>
        <begin position="260"/>
        <end position="281"/>
    </location>
</feature>
<reference evidence="17" key="1">
    <citation type="submission" date="2025-08" db="UniProtKB">
        <authorList>
            <consortium name="RefSeq"/>
        </authorList>
    </citation>
    <scope>IDENTIFICATION</scope>
</reference>
<accession>A0A6P6DKY5</accession>
<dbReference type="InterPro" id="IPR036179">
    <property type="entry name" value="Ig-like_dom_sf"/>
</dbReference>
<evidence type="ECO:0000256" key="14">
    <source>
        <dbReference type="SAM" id="SignalP"/>
    </source>
</evidence>
<comment type="subcellular location">
    <subcellularLocation>
        <location evidence="1">Membrane</location>
        <topology evidence="1">Single-pass type I membrane protein</topology>
    </subcellularLocation>
</comment>
<dbReference type="InterPro" id="IPR013151">
    <property type="entry name" value="Immunoglobulin_dom"/>
</dbReference>
<evidence type="ECO:0000256" key="1">
    <source>
        <dbReference type="ARBA" id="ARBA00004479"/>
    </source>
</evidence>
<dbReference type="GO" id="GO:0005886">
    <property type="term" value="C:plasma membrane"/>
    <property type="evidence" value="ECO:0007669"/>
    <property type="project" value="TreeGrafter"/>
</dbReference>
<proteinExistence type="inferred from homology"/>
<keyword evidence="6 13" id="KW-1133">Transmembrane helix</keyword>
<dbReference type="GO" id="GO:0033691">
    <property type="term" value="F:sialic acid binding"/>
    <property type="evidence" value="ECO:0007669"/>
    <property type="project" value="TreeGrafter"/>
</dbReference>
<feature type="signal peptide" evidence="14">
    <location>
        <begin position="1"/>
        <end position="15"/>
    </location>
</feature>
<dbReference type="InterPro" id="IPR013106">
    <property type="entry name" value="Ig_V-set"/>
</dbReference>
<feature type="domain" description="Ig-like" evidence="15">
    <location>
        <begin position="158"/>
        <end position="241"/>
    </location>
</feature>
<dbReference type="InterPro" id="IPR051036">
    <property type="entry name" value="SIGLEC"/>
</dbReference>
<evidence type="ECO:0000256" key="7">
    <source>
        <dbReference type="ARBA" id="ARBA00023136"/>
    </source>
</evidence>
<evidence type="ECO:0000256" key="10">
    <source>
        <dbReference type="ARBA" id="ARBA00023319"/>
    </source>
</evidence>
<dbReference type="Gene3D" id="2.60.40.10">
    <property type="entry name" value="Immunoglobulins"/>
    <property type="match status" value="2"/>
</dbReference>
<evidence type="ECO:0000256" key="3">
    <source>
        <dbReference type="ARBA" id="ARBA00022729"/>
    </source>
</evidence>
<keyword evidence="8" id="KW-1015">Disulfide bond</keyword>
<dbReference type="InterPro" id="IPR003599">
    <property type="entry name" value="Ig_sub"/>
</dbReference>
<keyword evidence="5" id="KW-0130">Cell adhesion</keyword>
<feature type="domain" description="Ig-like" evidence="15">
    <location>
        <begin position="27"/>
        <end position="152"/>
    </location>
</feature>
<dbReference type="FunFam" id="2.60.40.10:FF:000912">
    <property type="entry name" value="Myeloid cell surface antigen CD33"/>
    <property type="match status" value="1"/>
</dbReference>
<evidence type="ECO:0000256" key="11">
    <source>
        <dbReference type="ARBA" id="ARBA00038361"/>
    </source>
</evidence>
<feature type="compositionally biased region" description="Polar residues" evidence="12">
    <location>
        <begin position="308"/>
        <end position="327"/>
    </location>
</feature>
<evidence type="ECO:0000256" key="9">
    <source>
        <dbReference type="ARBA" id="ARBA00023180"/>
    </source>
</evidence>
<evidence type="ECO:0000313" key="16">
    <source>
        <dbReference type="Proteomes" id="UP000515203"/>
    </source>
</evidence>
<dbReference type="InterPro" id="IPR007110">
    <property type="entry name" value="Ig-like_dom"/>
</dbReference>
<keyword evidence="16" id="KW-1185">Reference proteome</keyword>
<dbReference type="GeneID" id="105744008"/>